<dbReference type="AlphaFoldDB" id="A0A9W8EH73"/>
<proteinExistence type="predicted"/>
<dbReference type="Proteomes" id="UP001150907">
    <property type="component" value="Unassembled WGS sequence"/>
</dbReference>
<gene>
    <name evidence="1" type="ORF">H4R26_005397</name>
</gene>
<protein>
    <submittedName>
        <fullName evidence="1">Uncharacterized protein</fullName>
    </submittedName>
</protein>
<organism evidence="1 2">
    <name type="scientific">Coemansia thaxteri</name>
    <dbReference type="NCBI Taxonomy" id="2663907"/>
    <lineage>
        <taxon>Eukaryota</taxon>
        <taxon>Fungi</taxon>
        <taxon>Fungi incertae sedis</taxon>
        <taxon>Zoopagomycota</taxon>
        <taxon>Kickxellomycotina</taxon>
        <taxon>Kickxellomycetes</taxon>
        <taxon>Kickxellales</taxon>
        <taxon>Kickxellaceae</taxon>
        <taxon>Coemansia</taxon>
    </lineage>
</organism>
<dbReference type="OrthoDB" id="19944at2759"/>
<name>A0A9W8EH73_9FUNG</name>
<reference evidence="1" key="1">
    <citation type="submission" date="2022-07" db="EMBL/GenBank/DDBJ databases">
        <title>Phylogenomic reconstructions and comparative analyses of Kickxellomycotina fungi.</title>
        <authorList>
            <person name="Reynolds N.K."/>
            <person name="Stajich J.E."/>
            <person name="Barry K."/>
            <person name="Grigoriev I.V."/>
            <person name="Crous P."/>
            <person name="Smith M.E."/>
        </authorList>
    </citation>
    <scope>NUCLEOTIDE SEQUENCE</scope>
    <source>
        <strain evidence="1">IMI 214461</strain>
    </source>
</reference>
<sequence>MGRVYFVNSIEGQKSDFSIGALVQPPSRVVLVEPHPVETEKILVAYAEGTCVVCDLGKASLTEKQMVLSRHRFEHPEALRRRIDGLLLSSDATEATRDHTSNNPTGMGQLEADFGASCHVGFVEPQMVGASWSPNGEQVATVYSNGVVCIFGTSAGPDPIVARTICCEDVRQPSAASDMDRKTRRLKFVRWCTHATLGQSFLVVSSGSALSYQQLLHVFSTGAQGGGIRASGDIVRCDQYDLGASVLALCTVPQISPWRNGCEGLSGLIALVGRPAAAQMLELDQDLRLALRPERLPGELAWSNAPSALVRVSQGGLDPTLLRQLACAYGATNVDCSNLLCRVDDRGILSLWCGSEGKLLPCVGVEFDARYASWLLGIEGHVVEIRELASAYYVDEEMAVSESGEDQSASFKDAAVQSVE</sequence>
<keyword evidence="2" id="KW-1185">Reference proteome</keyword>
<feature type="non-terminal residue" evidence="1">
    <location>
        <position position="420"/>
    </location>
</feature>
<comment type="caution">
    <text evidence="1">The sequence shown here is derived from an EMBL/GenBank/DDBJ whole genome shotgun (WGS) entry which is preliminary data.</text>
</comment>
<dbReference type="EMBL" id="JANBQF010000918">
    <property type="protein sequence ID" value="KAJ1998595.1"/>
    <property type="molecule type" value="Genomic_DNA"/>
</dbReference>
<accession>A0A9W8EH73</accession>
<evidence type="ECO:0000313" key="1">
    <source>
        <dbReference type="EMBL" id="KAJ1998595.1"/>
    </source>
</evidence>
<evidence type="ECO:0000313" key="2">
    <source>
        <dbReference type="Proteomes" id="UP001150907"/>
    </source>
</evidence>